<dbReference type="Proteomes" id="UP000014680">
    <property type="component" value="Unassembled WGS sequence"/>
</dbReference>
<dbReference type="EMBL" id="KB206207">
    <property type="protein sequence ID" value="ELP94516.1"/>
    <property type="molecule type" value="Genomic_DNA"/>
</dbReference>
<dbReference type="AlphaFoldDB" id="L7FNM6"/>
<reference evidence="1 2" key="1">
    <citation type="submission" date="2012-10" db="EMBL/GenBank/DDBJ databases">
        <authorList>
            <person name="Zafar N."/>
            <person name="Inman J."/>
            <person name="Hall N."/>
            <person name="Lorenzi H."/>
            <person name="Caler E."/>
        </authorList>
    </citation>
    <scope>NUCLEOTIDE SEQUENCE [LARGE SCALE GENOMIC DNA]</scope>
    <source>
        <strain evidence="1 2">IP1</strain>
    </source>
</reference>
<name>L7FNM6_ENTIV</name>
<dbReference type="RefSeq" id="XP_004261287.1">
    <property type="nucleotide sequence ID" value="XM_004261239.1"/>
</dbReference>
<evidence type="ECO:0000313" key="1">
    <source>
        <dbReference type="EMBL" id="ELP94516.1"/>
    </source>
</evidence>
<evidence type="ECO:0000313" key="2">
    <source>
        <dbReference type="Proteomes" id="UP000014680"/>
    </source>
</evidence>
<organism evidence="1 2">
    <name type="scientific">Entamoeba invadens IP1</name>
    <dbReference type="NCBI Taxonomy" id="370355"/>
    <lineage>
        <taxon>Eukaryota</taxon>
        <taxon>Amoebozoa</taxon>
        <taxon>Evosea</taxon>
        <taxon>Archamoebae</taxon>
        <taxon>Mastigamoebida</taxon>
        <taxon>Entamoebidae</taxon>
        <taxon>Entamoeba</taxon>
    </lineage>
</organism>
<accession>L7FNM6</accession>
<sequence length="208" mass="24428">MNKTFYYTQHSQITNKIKTENVIDKNIRTKLLATKTYYSYKENKTFESKTKFVEPSIITNDLKHYKENIKNIKYNRPVNTDSLINTTRFNYQENCGKVFQYKPNNKRDLWLTAVGFKDVNYFKLIQDETIVSFGLAQSSIPNADKVVLLLPGVEIPGFDALATKYGIKVLKMDFSIFSEFSNKKMNLRSYKKEDKENGRNDRFCKIFL</sequence>
<dbReference type="VEuPathDB" id="AmoebaDB:EIN_209950"/>
<protein>
    <submittedName>
        <fullName evidence="1">Uncharacterized protein</fullName>
    </submittedName>
</protein>
<gene>
    <name evidence="1" type="ORF">EIN_209950</name>
</gene>
<keyword evidence="2" id="KW-1185">Reference proteome</keyword>
<dbReference type="KEGG" id="eiv:EIN_209950"/>
<proteinExistence type="predicted"/>
<dbReference type="GeneID" id="14893498"/>